<dbReference type="EMBL" id="AJVK01001886">
    <property type="status" value="NOT_ANNOTATED_CDS"/>
    <property type="molecule type" value="Genomic_DNA"/>
</dbReference>
<dbReference type="Proteomes" id="UP000092462">
    <property type="component" value="Unassembled WGS sequence"/>
</dbReference>
<proteinExistence type="predicted"/>
<dbReference type="InterPro" id="IPR033031">
    <property type="entry name" value="Scc2/Nipped-B"/>
</dbReference>
<reference evidence="1" key="1">
    <citation type="submission" date="2022-08" db="UniProtKB">
        <authorList>
            <consortium name="EnsemblMetazoa"/>
        </authorList>
    </citation>
    <scope>IDENTIFICATION</scope>
    <source>
        <strain evidence="1">Israel</strain>
    </source>
</reference>
<dbReference type="GO" id="GO:0061775">
    <property type="term" value="F:cohesin loader activity"/>
    <property type="evidence" value="ECO:0007669"/>
    <property type="project" value="InterPro"/>
</dbReference>
<dbReference type="GO" id="GO:0071169">
    <property type="term" value="P:establishment of protein localization to chromatin"/>
    <property type="evidence" value="ECO:0007669"/>
    <property type="project" value="TreeGrafter"/>
</dbReference>
<organism evidence="1 2">
    <name type="scientific">Phlebotomus papatasi</name>
    <name type="common">Sandfly</name>
    <dbReference type="NCBI Taxonomy" id="29031"/>
    <lineage>
        <taxon>Eukaryota</taxon>
        <taxon>Metazoa</taxon>
        <taxon>Ecdysozoa</taxon>
        <taxon>Arthropoda</taxon>
        <taxon>Hexapoda</taxon>
        <taxon>Insecta</taxon>
        <taxon>Pterygota</taxon>
        <taxon>Neoptera</taxon>
        <taxon>Endopterygota</taxon>
        <taxon>Diptera</taxon>
        <taxon>Nematocera</taxon>
        <taxon>Psychodoidea</taxon>
        <taxon>Psychodidae</taxon>
        <taxon>Phlebotomus</taxon>
        <taxon>Phlebotomus</taxon>
    </lineage>
</organism>
<evidence type="ECO:0000313" key="1">
    <source>
        <dbReference type="EnsemblMetazoa" id="PPAI010883-PA"/>
    </source>
</evidence>
<name>A0A1B0EYM2_PHLPP</name>
<dbReference type="VEuPathDB" id="VectorBase:PPAI010883"/>
<protein>
    <submittedName>
        <fullName evidence="1">Uncharacterized protein</fullName>
    </submittedName>
</protein>
<dbReference type="GO" id="GO:0003682">
    <property type="term" value="F:chromatin binding"/>
    <property type="evidence" value="ECO:0007669"/>
    <property type="project" value="TreeGrafter"/>
</dbReference>
<accession>A0A1B0EYM2</accession>
<dbReference type="GO" id="GO:0034087">
    <property type="term" value="P:establishment of mitotic sister chromatid cohesion"/>
    <property type="evidence" value="ECO:0007669"/>
    <property type="project" value="TreeGrafter"/>
</dbReference>
<dbReference type="VEuPathDB" id="VectorBase:PPAPM1_005612"/>
<sequence length="121" mass="13436">MGDKDIPSVPITTLAGLTDLSDLLSELPITDPALVTSLLDKSLLFHPRVAEEARNLLAMQDANRVQQLVRALEQTNADHIEILDEYNVQESSSGQNNVPELLQAIYKYRPNVFQEGRSSYG</sequence>
<keyword evidence="2" id="KW-1185">Reference proteome</keyword>
<dbReference type="AlphaFoldDB" id="A0A1B0EYM2"/>
<dbReference type="GO" id="GO:0010468">
    <property type="term" value="P:regulation of gene expression"/>
    <property type="evidence" value="ECO:0007669"/>
    <property type="project" value="InterPro"/>
</dbReference>
<dbReference type="EnsemblMetazoa" id="PPAI010883-RA">
    <property type="protein sequence ID" value="PPAI010883-PA"/>
    <property type="gene ID" value="PPAI010883"/>
</dbReference>
<dbReference type="PANTHER" id="PTHR21704:SF18">
    <property type="entry name" value="NIPPED-B-LIKE PROTEIN"/>
    <property type="match status" value="1"/>
</dbReference>
<dbReference type="GO" id="GO:0090694">
    <property type="term" value="C:Scc2-Scc4 cohesin loading complex"/>
    <property type="evidence" value="ECO:0007669"/>
    <property type="project" value="TreeGrafter"/>
</dbReference>
<dbReference type="GO" id="GO:1990414">
    <property type="term" value="P:replication-born double-strand break repair via sister chromatid exchange"/>
    <property type="evidence" value="ECO:0007669"/>
    <property type="project" value="TreeGrafter"/>
</dbReference>
<dbReference type="GO" id="GO:0140588">
    <property type="term" value="P:chromatin looping"/>
    <property type="evidence" value="ECO:0007669"/>
    <property type="project" value="InterPro"/>
</dbReference>
<dbReference type="PANTHER" id="PTHR21704">
    <property type="entry name" value="NIPPED-B-LIKE PROTEIN DELANGIN SCC2-RELATED"/>
    <property type="match status" value="1"/>
</dbReference>
<evidence type="ECO:0000313" key="2">
    <source>
        <dbReference type="Proteomes" id="UP000092462"/>
    </source>
</evidence>